<comment type="function">
    <text evidence="5">Bidirectionally degrades single-stranded DNA into large acid-insoluble oligonucleotides, which are then degraded further into small acid-soluble oligonucleotides.</text>
</comment>
<dbReference type="NCBIfam" id="TIGR00237">
    <property type="entry name" value="xseA"/>
    <property type="match status" value="1"/>
</dbReference>
<evidence type="ECO:0000313" key="10">
    <source>
        <dbReference type="Proteomes" id="UP000265930"/>
    </source>
</evidence>
<protein>
    <recommendedName>
        <fullName evidence="5">Exodeoxyribonuclease 7 large subunit</fullName>
        <ecNumber evidence="5">3.1.11.6</ecNumber>
    </recommendedName>
    <alternativeName>
        <fullName evidence="5">Exodeoxyribonuclease VII large subunit</fullName>
        <shortName evidence="5">Exonuclease VII large subunit</shortName>
    </alternativeName>
</protein>
<accession>A0A399IK28</accession>
<evidence type="ECO:0000256" key="3">
    <source>
        <dbReference type="ARBA" id="ARBA00022801"/>
    </source>
</evidence>
<dbReference type="Pfam" id="PF13742">
    <property type="entry name" value="tRNA_anti_2"/>
    <property type="match status" value="1"/>
</dbReference>
<feature type="domain" description="Exonuclease VII large subunit C-terminal" evidence="7">
    <location>
        <begin position="124"/>
        <end position="343"/>
    </location>
</feature>
<gene>
    <name evidence="5" type="primary">xseA</name>
    <name evidence="9" type="ORF">D2A34_16195</name>
</gene>
<evidence type="ECO:0000313" key="9">
    <source>
        <dbReference type="EMBL" id="RII33291.1"/>
    </source>
</evidence>
<dbReference type="InterPro" id="IPR020579">
    <property type="entry name" value="Exonuc_VII_lsu_C"/>
</dbReference>
<comment type="catalytic activity">
    <reaction evidence="5 6">
        <text>Exonucleolytic cleavage in either 5'- to 3'- or 3'- to 5'-direction to yield nucleoside 5'-phosphates.</text>
        <dbReference type="EC" id="3.1.11.6"/>
    </reaction>
</comment>
<dbReference type="HAMAP" id="MF_00378">
    <property type="entry name" value="Exonuc_7_L"/>
    <property type="match status" value="1"/>
</dbReference>
<comment type="subunit">
    <text evidence="5">Heterooligomer composed of large and small subunits.</text>
</comment>
<dbReference type="GO" id="GO:0005737">
    <property type="term" value="C:cytoplasm"/>
    <property type="evidence" value="ECO:0007669"/>
    <property type="project" value="UniProtKB-SubCell"/>
</dbReference>
<dbReference type="PANTHER" id="PTHR30008">
    <property type="entry name" value="EXODEOXYRIBONUCLEASE 7 LARGE SUBUNIT"/>
    <property type="match status" value="1"/>
</dbReference>
<dbReference type="InterPro" id="IPR025824">
    <property type="entry name" value="OB-fold_nuc-bd_dom"/>
</dbReference>
<evidence type="ECO:0000256" key="4">
    <source>
        <dbReference type="ARBA" id="ARBA00022839"/>
    </source>
</evidence>
<dbReference type="PANTHER" id="PTHR30008:SF0">
    <property type="entry name" value="EXODEOXYRIBONUCLEASE 7 LARGE SUBUNIT"/>
    <property type="match status" value="1"/>
</dbReference>
<dbReference type="EC" id="3.1.11.6" evidence="5"/>
<dbReference type="GO" id="GO:0008855">
    <property type="term" value="F:exodeoxyribonuclease VII activity"/>
    <property type="evidence" value="ECO:0007669"/>
    <property type="project" value="UniProtKB-UniRule"/>
</dbReference>
<evidence type="ECO:0000259" key="8">
    <source>
        <dbReference type="Pfam" id="PF13742"/>
    </source>
</evidence>
<dbReference type="RefSeq" id="WP_119367325.1">
    <property type="nucleotide sequence ID" value="NZ_QXDJ01000004.1"/>
</dbReference>
<keyword evidence="3 5" id="KW-0378">Hydrolase</keyword>
<dbReference type="InterPro" id="IPR003753">
    <property type="entry name" value="Exonuc_VII_L"/>
</dbReference>
<name>A0A399IK28_9CLOT</name>
<dbReference type="GO" id="GO:0006308">
    <property type="term" value="P:DNA catabolic process"/>
    <property type="evidence" value="ECO:0007669"/>
    <property type="project" value="UniProtKB-UniRule"/>
</dbReference>
<evidence type="ECO:0000256" key="2">
    <source>
        <dbReference type="ARBA" id="ARBA00022722"/>
    </source>
</evidence>
<evidence type="ECO:0000256" key="6">
    <source>
        <dbReference type="RuleBase" id="RU004355"/>
    </source>
</evidence>
<evidence type="ECO:0000259" key="7">
    <source>
        <dbReference type="Pfam" id="PF02601"/>
    </source>
</evidence>
<organism evidence="9 10">
    <name type="scientific">Clostridium chromiireducens</name>
    <dbReference type="NCBI Taxonomy" id="225345"/>
    <lineage>
        <taxon>Bacteria</taxon>
        <taxon>Bacillati</taxon>
        <taxon>Bacillota</taxon>
        <taxon>Clostridia</taxon>
        <taxon>Eubacteriales</taxon>
        <taxon>Clostridiaceae</taxon>
        <taxon>Clostridium</taxon>
    </lineage>
</organism>
<dbReference type="CDD" id="cd04489">
    <property type="entry name" value="ExoVII_LU_OBF"/>
    <property type="match status" value="1"/>
</dbReference>
<keyword evidence="4 5" id="KW-0269">Exonuclease</keyword>
<dbReference type="GO" id="GO:0009318">
    <property type="term" value="C:exodeoxyribonuclease VII complex"/>
    <property type="evidence" value="ECO:0007669"/>
    <property type="project" value="UniProtKB-UniRule"/>
</dbReference>
<dbReference type="Pfam" id="PF02601">
    <property type="entry name" value="Exonuc_VII_L"/>
    <property type="match status" value="1"/>
</dbReference>
<evidence type="ECO:0000256" key="1">
    <source>
        <dbReference type="ARBA" id="ARBA00022490"/>
    </source>
</evidence>
<comment type="similarity">
    <text evidence="5 6">Belongs to the XseA family.</text>
</comment>
<dbReference type="GO" id="GO:0003676">
    <property type="term" value="F:nucleic acid binding"/>
    <property type="evidence" value="ECO:0007669"/>
    <property type="project" value="InterPro"/>
</dbReference>
<keyword evidence="1 5" id="KW-0963">Cytoplasm</keyword>
<dbReference type="EMBL" id="QXDJ01000004">
    <property type="protein sequence ID" value="RII33291.1"/>
    <property type="molecule type" value="Genomic_DNA"/>
</dbReference>
<proteinExistence type="inferred from homology"/>
<sequence>MNIKTLTVSEVTNYIKRMLDNDFILSNLSVKGEISNLKYHSSGHIYFTLKDNNGRINCVMFKSNAVLLDFSLEEGMEIIIKGRASIYPATGSFQLYCDEIRKEGLGELFIKFEKLKEKLSKAGYFDEDHKKTLPKNPERIGIVTSPTGAAIRDIINVATRRSSLVDLVLYPAKVQGIGAYKEIINGINYFNKQKSVDVIIVGRGGGSIEELWNFNEEELAKVIFNSKIPIISAVGHEIDFTICDFVADIRAATPSQGAEIAVPLSEDIRKRLYDASRILDKKINDNFNRYKRELLGAERLLKIHSPITKISNSYLELDKLHVRLNYVIKTKMIREKNKIESLNNLLLAHNPIKVISKGYAIIEDDEKNIITSKEQLKETVNLNIILKDGKVKGDFIPSNDIK</sequence>
<comment type="caution">
    <text evidence="9">The sequence shown here is derived from an EMBL/GenBank/DDBJ whole genome shotgun (WGS) entry which is preliminary data.</text>
</comment>
<dbReference type="Proteomes" id="UP000265930">
    <property type="component" value="Unassembled WGS sequence"/>
</dbReference>
<keyword evidence="2 5" id="KW-0540">Nuclease</keyword>
<evidence type="ECO:0000256" key="5">
    <source>
        <dbReference type="HAMAP-Rule" id="MF_00378"/>
    </source>
</evidence>
<feature type="domain" description="OB-fold nucleic acid binding" evidence="8">
    <location>
        <begin position="6"/>
        <end position="101"/>
    </location>
</feature>
<comment type="subcellular location">
    <subcellularLocation>
        <location evidence="5 6">Cytoplasm</location>
    </subcellularLocation>
</comment>
<dbReference type="AlphaFoldDB" id="A0A399IK28"/>
<reference evidence="9 10" key="1">
    <citation type="submission" date="2018-08" db="EMBL/GenBank/DDBJ databases">
        <title>Genome of Clostridium chromiireducens C1, DSM12136.</title>
        <authorList>
            <person name="Xing M."/>
            <person name="Wei Y."/>
            <person name="Ang E.L."/>
            <person name="Zhao H."/>
            <person name="Zhang Y."/>
        </authorList>
    </citation>
    <scope>NUCLEOTIDE SEQUENCE [LARGE SCALE GENOMIC DNA]</scope>
    <source>
        <strain evidence="9 10">C1</strain>
    </source>
</reference>